<name>A0A2Z3GY41_9BACT</name>
<dbReference type="PANTHER" id="PTHR12110:SF21">
    <property type="entry name" value="XYLOSE ISOMERASE-LIKE TIM BARREL DOMAIN-CONTAINING PROTEIN"/>
    <property type="match status" value="1"/>
</dbReference>
<feature type="domain" description="Xylose isomerase-like TIM barrel" evidence="1">
    <location>
        <begin position="202"/>
        <end position="377"/>
    </location>
</feature>
<dbReference type="AlphaFoldDB" id="A0A2Z3GY41"/>
<sequence>MGFAQTVDESGKPVHRPGKGSYHQIGLVRGQFGGVPESEWLKFIAGAGFDGWEEASWELDLRRCDTDAGAAEYAKERVALAKAHGLEIFTVATHLQGQVLGDEPSAKTLNFCSGKGEARGAYKAWRAAGNNPPRTNPMYVPDEVGALMHKEAQRDLLAAVRYAGHLSKLQNRRVAVPGFVGSPAHCWSHWFLFPWLPGEIDGHALPDVYQVSLELLVERFGPVWDECKKQGVTYDLECHPSERAMGDLESAVDYINHMNKAGYEGVVGFNLDGSHMEWQNVSVIQFIREFQKYVHCAHVKGVQVEREHCRGGLLGGHRSMGHWTNGWKFVTAGTQRDANSLEEIFIELNRVGYEGAVSIEWEDNDADKFAGAKTALANCRKADLPPSWGRHDDALKA</sequence>
<dbReference type="InterPro" id="IPR013022">
    <property type="entry name" value="Xyl_isomerase-like_TIM-brl"/>
</dbReference>
<dbReference type="InterPro" id="IPR036237">
    <property type="entry name" value="Xyl_isomerase-like_sf"/>
</dbReference>
<keyword evidence="3" id="KW-1185">Reference proteome</keyword>
<reference evidence="2 3" key="1">
    <citation type="submission" date="2018-01" db="EMBL/GenBank/DDBJ databases">
        <title>G. obscuriglobus.</title>
        <authorList>
            <person name="Franke J."/>
            <person name="Blomberg W."/>
            <person name="Selmecki A."/>
        </authorList>
    </citation>
    <scope>NUCLEOTIDE SEQUENCE [LARGE SCALE GENOMIC DNA]</scope>
    <source>
        <strain evidence="2 3">DSM 5831</strain>
    </source>
</reference>
<evidence type="ECO:0000313" key="2">
    <source>
        <dbReference type="EMBL" id="AWM39409.1"/>
    </source>
</evidence>
<accession>A0A2Z3GY41</accession>
<dbReference type="Proteomes" id="UP000245802">
    <property type="component" value="Chromosome"/>
</dbReference>
<gene>
    <name evidence="2" type="ORF">C1280_22085</name>
</gene>
<proteinExistence type="predicted"/>
<protein>
    <recommendedName>
        <fullName evidence="1">Xylose isomerase-like TIM barrel domain-containing protein</fullName>
    </recommendedName>
</protein>
<dbReference type="InterPro" id="IPR050312">
    <property type="entry name" value="IolE/XylAMocC-like"/>
</dbReference>
<evidence type="ECO:0000313" key="3">
    <source>
        <dbReference type="Proteomes" id="UP000245802"/>
    </source>
</evidence>
<dbReference type="Pfam" id="PF01261">
    <property type="entry name" value="AP_endonuc_2"/>
    <property type="match status" value="1"/>
</dbReference>
<dbReference type="RefSeq" id="WP_010034003.1">
    <property type="nucleotide sequence ID" value="NZ_CP025958.1"/>
</dbReference>
<evidence type="ECO:0000259" key="1">
    <source>
        <dbReference type="Pfam" id="PF01261"/>
    </source>
</evidence>
<dbReference type="EMBL" id="CP025958">
    <property type="protein sequence ID" value="AWM39409.1"/>
    <property type="molecule type" value="Genomic_DNA"/>
</dbReference>
<dbReference type="KEGG" id="gog:C1280_22085"/>
<dbReference type="OrthoDB" id="245051at2"/>
<dbReference type="SUPFAM" id="SSF51658">
    <property type="entry name" value="Xylose isomerase-like"/>
    <property type="match status" value="1"/>
</dbReference>
<dbReference type="Gene3D" id="3.20.20.150">
    <property type="entry name" value="Divalent-metal-dependent TIM barrel enzymes"/>
    <property type="match status" value="1"/>
</dbReference>
<organism evidence="2 3">
    <name type="scientific">Gemmata obscuriglobus</name>
    <dbReference type="NCBI Taxonomy" id="114"/>
    <lineage>
        <taxon>Bacteria</taxon>
        <taxon>Pseudomonadati</taxon>
        <taxon>Planctomycetota</taxon>
        <taxon>Planctomycetia</taxon>
        <taxon>Gemmatales</taxon>
        <taxon>Gemmataceae</taxon>
        <taxon>Gemmata</taxon>
    </lineage>
</organism>
<dbReference type="PANTHER" id="PTHR12110">
    <property type="entry name" value="HYDROXYPYRUVATE ISOMERASE"/>
    <property type="match status" value="1"/>
</dbReference>